<dbReference type="OrthoDB" id="7062109at2"/>
<evidence type="ECO:0000313" key="1">
    <source>
        <dbReference type="EMBL" id="RBP39973.1"/>
    </source>
</evidence>
<protein>
    <recommendedName>
        <fullName evidence="3">Apea-like HEPN domain-containing protein</fullName>
    </recommendedName>
</protein>
<dbReference type="AlphaFoldDB" id="A0A366HC97"/>
<evidence type="ECO:0000313" key="2">
    <source>
        <dbReference type="Proteomes" id="UP000253628"/>
    </source>
</evidence>
<keyword evidence="2" id="KW-1185">Reference proteome</keyword>
<evidence type="ECO:0008006" key="3">
    <source>
        <dbReference type="Google" id="ProtNLM"/>
    </source>
</evidence>
<proteinExistence type="predicted"/>
<dbReference type="EMBL" id="QNRQ01000004">
    <property type="protein sequence ID" value="RBP39973.1"/>
    <property type="molecule type" value="Genomic_DNA"/>
</dbReference>
<name>A0A366HC97_9BURK</name>
<organism evidence="1 2">
    <name type="scientific">Eoetvoesiella caeni</name>
    <dbReference type="NCBI Taxonomy" id="645616"/>
    <lineage>
        <taxon>Bacteria</taxon>
        <taxon>Pseudomonadati</taxon>
        <taxon>Pseudomonadota</taxon>
        <taxon>Betaproteobacteria</taxon>
        <taxon>Burkholderiales</taxon>
        <taxon>Alcaligenaceae</taxon>
        <taxon>Eoetvoesiella</taxon>
    </lineage>
</organism>
<comment type="caution">
    <text evidence="1">The sequence shown here is derived from an EMBL/GenBank/DDBJ whole genome shotgun (WGS) entry which is preliminary data.</text>
</comment>
<dbReference type="RefSeq" id="WP_113932948.1">
    <property type="nucleotide sequence ID" value="NZ_JACCEU010000005.1"/>
</dbReference>
<sequence>MRKTTDFYAGFTNLKLLTEWEEFELGEGLVFRPTFAHLMSSHTMAFKPPEAPGKHHPAPWKATSQFESFDVHTELLIPASYNPPKDLSHYDVARTITIMMRLFCDPKIRFLVKSTHSLSVISTVPDKEMTIVPIEVSRQFIELELAKQDTVSSADRLYWVRNKWQNAVDLMASHADFRLAMEAFEMSTFIPHHTLTLVSLWGALEALFSPSTSELRFRVSILIASYIYPPGQQRADMQKEIFGLYDKRSAAAHGKPKHNTDHLMQTFNILQHVLMRMIDEKEVPSKMALNNMLLGID</sequence>
<reference evidence="1 2" key="1">
    <citation type="submission" date="2018-06" db="EMBL/GenBank/DDBJ databases">
        <title>Genomic Encyclopedia of Type Strains, Phase IV (KMG-IV): sequencing the most valuable type-strain genomes for metagenomic binning, comparative biology and taxonomic classification.</title>
        <authorList>
            <person name="Goeker M."/>
        </authorList>
    </citation>
    <scope>NUCLEOTIDE SEQUENCE [LARGE SCALE GENOMIC DNA]</scope>
    <source>
        <strain evidence="1 2">DSM 25520</strain>
    </source>
</reference>
<dbReference type="Proteomes" id="UP000253628">
    <property type="component" value="Unassembled WGS sequence"/>
</dbReference>
<accession>A0A366HC97</accession>
<gene>
    <name evidence="1" type="ORF">DFR37_10467</name>
</gene>